<evidence type="ECO:0000313" key="3">
    <source>
        <dbReference type="EMBL" id="RAJ94883.1"/>
    </source>
</evidence>
<reference evidence="3 5" key="2">
    <citation type="submission" date="2018-06" db="EMBL/GenBank/DDBJ databases">
        <title>Genomic Encyclopedia of Type Strains, Phase III (KMG-III): the genomes of soil and plant-associated and newly described type strains.</title>
        <authorList>
            <person name="Whitman W."/>
        </authorList>
    </citation>
    <scope>NUCLEOTIDE SEQUENCE [LARGE SCALE GENOMIC DNA]</scope>
    <source>
        <strain evidence="3 5">CGMCC 1.15366</strain>
    </source>
</reference>
<dbReference type="InterPro" id="IPR036691">
    <property type="entry name" value="Endo/exonu/phosph_ase_sf"/>
</dbReference>
<evidence type="ECO:0000313" key="5">
    <source>
        <dbReference type="Proteomes" id="UP000249203"/>
    </source>
</evidence>
<evidence type="ECO:0000256" key="1">
    <source>
        <dbReference type="SAM" id="SignalP"/>
    </source>
</evidence>
<gene>
    <name evidence="3" type="ORF">B0I24_11337</name>
    <name evidence="4" type="ORF">CWE07_12170</name>
</gene>
<evidence type="ECO:0000313" key="6">
    <source>
        <dbReference type="Proteomes" id="UP000287865"/>
    </source>
</evidence>
<dbReference type="GO" id="GO:0003824">
    <property type="term" value="F:catalytic activity"/>
    <property type="evidence" value="ECO:0007669"/>
    <property type="project" value="InterPro"/>
</dbReference>
<protein>
    <submittedName>
        <fullName evidence="3">Putative extracellular nuclease</fullName>
    </submittedName>
</protein>
<dbReference type="SUPFAM" id="SSF56219">
    <property type="entry name" value="DNase I-like"/>
    <property type="match status" value="1"/>
</dbReference>
<proteinExistence type="predicted"/>
<keyword evidence="6" id="KW-1185">Reference proteome</keyword>
<dbReference type="Proteomes" id="UP000287865">
    <property type="component" value="Unassembled WGS sequence"/>
</dbReference>
<comment type="caution">
    <text evidence="3">The sequence shown here is derived from an EMBL/GenBank/DDBJ whole genome shotgun (WGS) entry which is preliminary data.</text>
</comment>
<dbReference type="AlphaFoldDB" id="A0A327WRW9"/>
<evidence type="ECO:0000313" key="4">
    <source>
        <dbReference type="EMBL" id="RUO20516.1"/>
    </source>
</evidence>
<dbReference type="CDD" id="cd10283">
    <property type="entry name" value="MnuA_DNase1-like"/>
    <property type="match status" value="1"/>
</dbReference>
<organism evidence="3 5">
    <name type="scientific">Aliidiomarina maris</name>
    <dbReference type="NCBI Taxonomy" id="531312"/>
    <lineage>
        <taxon>Bacteria</taxon>
        <taxon>Pseudomonadati</taxon>
        <taxon>Pseudomonadota</taxon>
        <taxon>Gammaproteobacteria</taxon>
        <taxon>Alteromonadales</taxon>
        <taxon>Idiomarinaceae</taxon>
        <taxon>Aliidiomarina</taxon>
    </lineage>
</organism>
<evidence type="ECO:0000259" key="2">
    <source>
        <dbReference type="Pfam" id="PF03372"/>
    </source>
</evidence>
<reference evidence="4 6" key="1">
    <citation type="journal article" date="2018" name="Front. Microbiol.">
        <title>Genome-Based Analysis Reveals the Taxonomy and Diversity of the Family Idiomarinaceae.</title>
        <authorList>
            <person name="Liu Y."/>
            <person name="Lai Q."/>
            <person name="Shao Z."/>
        </authorList>
    </citation>
    <scope>NUCLEOTIDE SEQUENCE [LARGE SCALE GENOMIC DNA]</scope>
    <source>
        <strain evidence="4 6">CF12-14</strain>
    </source>
</reference>
<dbReference type="NCBIfam" id="NF033681">
    <property type="entry name" value="ExeM_NucH_DNase"/>
    <property type="match status" value="1"/>
</dbReference>
<feature type="domain" description="Endonuclease/exonuclease/phosphatase" evidence="2">
    <location>
        <begin position="327"/>
        <end position="600"/>
    </location>
</feature>
<feature type="chain" id="PRO_5016449656" evidence="1">
    <location>
        <begin position="30"/>
        <end position="617"/>
    </location>
</feature>
<dbReference type="PANTHER" id="PTHR42834:SF1">
    <property type="entry name" value="ENDONUCLEASE_EXONUCLEASE_PHOSPHATASE FAMILY PROTEIN (AFU_ORTHOLOGUE AFUA_3G09210)"/>
    <property type="match status" value="1"/>
</dbReference>
<sequence>MTQPSTIARSLSKNLIILAAASLSLSACTFQSTDSDAYLAQLSCDAGQPWSVDSETAAQKQTAVVGQISAVFRQPQQLGGVFIQSQVRDDAYPTHTQALFIALDDSQLDDAQLGDTIAASGLLSEYQGGWQLSAQYAITCDSASSANALLHYDLELPLASLDSLDNWIHQPVRVNQPLYIVEHFQLARFGQLALAPSLTSSPTQVAMPGDAARDVMAHNALAKIILDDGSLARNPEHVPYPAPGLSMQNPLRRGDKVQPFTGILVKMGDNYHIHPTQTIHIDTHNPRPGADDIDRRGDTRVVAFNVLNYFNGDGQGGDFPTPRGAENIQEFERQEAKLVATMLALDADVFALMEMENDGYGADSAIATLTAALNQAYSQAGKAGQFSFVDPGVERVGGDAITLGYIYRSDTLATVGDAQYSDDPIFAWGSRPPFAQSFRNRNTDGHFTLIANHFKSKGSCPQDDSLNANQGDGQGCWNALRTESAEQLVSWAENYSYPRILLGDFNAYRMEDPIRAFENAGYTNLAAKFQPHGYSYVFRGDSGSLDHALADSALLAAVQYTDYWSINADEPVAFEYPLADKSAHQQQAWFAPEPYRSSDHDPIWIDLDSNLLPKGTQ</sequence>
<dbReference type="Pfam" id="PF03372">
    <property type="entry name" value="Exo_endo_phos"/>
    <property type="match status" value="1"/>
</dbReference>
<dbReference type="Proteomes" id="UP000249203">
    <property type="component" value="Unassembled WGS sequence"/>
</dbReference>
<name>A0A327WRW9_9GAMM</name>
<dbReference type="InterPro" id="IPR047971">
    <property type="entry name" value="ExeM-like"/>
</dbReference>
<dbReference type="Gene3D" id="3.60.10.10">
    <property type="entry name" value="Endonuclease/exonuclease/phosphatase"/>
    <property type="match status" value="1"/>
</dbReference>
<dbReference type="EMBL" id="PIPK01000013">
    <property type="protein sequence ID" value="RUO20516.1"/>
    <property type="molecule type" value="Genomic_DNA"/>
</dbReference>
<accession>A0A327WRW9</accession>
<feature type="signal peptide" evidence="1">
    <location>
        <begin position="1"/>
        <end position="29"/>
    </location>
</feature>
<keyword evidence="1" id="KW-0732">Signal</keyword>
<dbReference type="InterPro" id="IPR005135">
    <property type="entry name" value="Endo/exonuclease/phosphatase"/>
</dbReference>
<dbReference type="PANTHER" id="PTHR42834">
    <property type="entry name" value="ENDONUCLEASE/EXONUCLEASE/PHOSPHATASE FAMILY PROTEIN (AFU_ORTHOLOGUE AFUA_3G09210)"/>
    <property type="match status" value="1"/>
</dbReference>
<dbReference type="RefSeq" id="WP_111570139.1">
    <property type="nucleotide sequence ID" value="NZ_PIPK01000013.1"/>
</dbReference>
<dbReference type="OrthoDB" id="9800417at2"/>
<dbReference type="EMBL" id="QLMD01000013">
    <property type="protein sequence ID" value="RAJ94883.1"/>
    <property type="molecule type" value="Genomic_DNA"/>
</dbReference>